<gene>
    <name evidence="3" type="ORF">HW450_03070</name>
</gene>
<dbReference type="AlphaFoldDB" id="A0A7G5FIJ2"/>
<evidence type="ECO:0000313" key="4">
    <source>
        <dbReference type="Proteomes" id="UP000515570"/>
    </source>
</evidence>
<name>A0A7G5FIJ2_9CORY</name>
<organism evidence="3 4">
    <name type="scientific">Corynebacterium hindlerae</name>
    <dbReference type="NCBI Taxonomy" id="699041"/>
    <lineage>
        <taxon>Bacteria</taxon>
        <taxon>Bacillati</taxon>
        <taxon>Actinomycetota</taxon>
        <taxon>Actinomycetes</taxon>
        <taxon>Mycobacteriales</taxon>
        <taxon>Corynebacteriaceae</taxon>
        <taxon>Corynebacterium</taxon>
    </lineage>
</organism>
<keyword evidence="3" id="KW-0503">Monooxygenase</keyword>
<dbReference type="PANTHER" id="PTHR43476">
    <property type="entry name" value="3-(3-HYDROXY-PHENYL)PROPIONATE/3-HYDROXYCINNAMIC ACID HYDROXYLASE"/>
    <property type="match status" value="1"/>
</dbReference>
<dbReference type="EMBL" id="CP059833">
    <property type="protein sequence ID" value="QMV86433.1"/>
    <property type="molecule type" value="Genomic_DNA"/>
</dbReference>
<dbReference type="GO" id="GO:0019622">
    <property type="term" value="P:3-(3-hydroxy)phenylpropionate catabolic process"/>
    <property type="evidence" value="ECO:0007669"/>
    <property type="project" value="TreeGrafter"/>
</dbReference>
<protein>
    <submittedName>
        <fullName evidence="3">FAD-dependent monooxygenase</fullName>
    </submittedName>
</protein>
<dbReference type="Gene3D" id="3.50.50.60">
    <property type="entry name" value="FAD/NAD(P)-binding domain"/>
    <property type="match status" value="1"/>
</dbReference>
<dbReference type="InterPro" id="IPR050631">
    <property type="entry name" value="PheA/TfdB_FAD_monoxygenase"/>
</dbReference>
<dbReference type="PRINTS" id="PR00420">
    <property type="entry name" value="RNGMNOXGNASE"/>
</dbReference>
<proteinExistence type="predicted"/>
<dbReference type="GO" id="GO:0071949">
    <property type="term" value="F:FAD binding"/>
    <property type="evidence" value="ECO:0007669"/>
    <property type="project" value="InterPro"/>
</dbReference>
<sequence>MGAQFDGVSPSTRWVVIDVDNDPLGMPNVYLGADPKRPYVPIGLPRGVRRFEFMLFDDEPSEIVEDDDFVTKLLGDHLPPNTSLDVIRRRVFTHHGRIASTFRKGRVLIAGDAAHLMPVWMGQGFNSGVRDATNLAWKLSLVVRGLARQELSDTYDLERRDHAKAMIDLSLTLGNIIKPTNPVLAGARDAVSWVVNKSSATREYFADMKFKPMPRYQRGVVADHLSLTPGTARAKLSVKDALLIPFKNAQPKESAVGRMFIQPQVAAPEPRLLDTVLGERFAVLTWGMDPQRFLRDADCTLLQPVCVVSPSQYDWAKTHCAEGTVVVCDITGELKEWFDQTGVGSVILRPDKFVAAVALNAQLSQAWRAVREAGSLTG</sequence>
<dbReference type="InterPro" id="IPR036188">
    <property type="entry name" value="FAD/NAD-bd_sf"/>
</dbReference>
<evidence type="ECO:0000313" key="3">
    <source>
        <dbReference type="EMBL" id="QMV86433.1"/>
    </source>
</evidence>
<accession>A0A7G5FIJ2</accession>
<feature type="domain" description="FAD-binding" evidence="2">
    <location>
        <begin position="2"/>
        <end position="169"/>
    </location>
</feature>
<dbReference type="Proteomes" id="UP000515570">
    <property type="component" value="Chromosome"/>
</dbReference>
<keyword evidence="1" id="KW-0560">Oxidoreductase</keyword>
<keyword evidence="4" id="KW-1185">Reference proteome</keyword>
<dbReference type="RefSeq" id="WP_182387313.1">
    <property type="nucleotide sequence ID" value="NZ_CP059833.1"/>
</dbReference>
<dbReference type="Gene3D" id="3.30.70.2450">
    <property type="match status" value="1"/>
</dbReference>
<dbReference type="GO" id="GO:0008688">
    <property type="term" value="F:3-(3-hydroxyphenyl)propionate hydroxylase activity"/>
    <property type="evidence" value="ECO:0007669"/>
    <property type="project" value="TreeGrafter"/>
</dbReference>
<reference evidence="3 4" key="1">
    <citation type="submission" date="2020-07" db="EMBL/GenBank/DDBJ databases">
        <title>non toxigenic Corynebacterium sp. nov from a clinical source.</title>
        <authorList>
            <person name="Bernier A.-M."/>
            <person name="Bernard K."/>
        </authorList>
    </citation>
    <scope>NUCLEOTIDE SEQUENCE [LARGE SCALE GENOMIC DNA]</scope>
    <source>
        <strain evidence="4">NML 93-0612</strain>
    </source>
</reference>
<dbReference type="Pfam" id="PF01494">
    <property type="entry name" value="FAD_binding_3"/>
    <property type="match status" value="1"/>
</dbReference>
<evidence type="ECO:0000256" key="1">
    <source>
        <dbReference type="ARBA" id="ARBA00023002"/>
    </source>
</evidence>
<evidence type="ECO:0000259" key="2">
    <source>
        <dbReference type="Pfam" id="PF01494"/>
    </source>
</evidence>
<dbReference type="SUPFAM" id="SSF51905">
    <property type="entry name" value="FAD/NAD(P)-binding domain"/>
    <property type="match status" value="1"/>
</dbReference>
<dbReference type="InterPro" id="IPR002938">
    <property type="entry name" value="FAD-bd"/>
</dbReference>
<dbReference type="PANTHER" id="PTHR43476:SF3">
    <property type="entry name" value="FAD-BINDING MONOOXYGENASE"/>
    <property type="match status" value="1"/>
</dbReference>